<dbReference type="InterPro" id="IPR000048">
    <property type="entry name" value="IQ_motif_EF-hand-BS"/>
</dbReference>
<evidence type="ECO:0000313" key="3">
    <source>
        <dbReference type="Proteomes" id="UP001165060"/>
    </source>
</evidence>
<reference evidence="2 3" key="1">
    <citation type="journal article" date="2023" name="Commun. Biol.">
        <title>Genome analysis of Parmales, the sister group of diatoms, reveals the evolutionary specialization of diatoms from phago-mixotrophs to photoautotrophs.</title>
        <authorList>
            <person name="Ban H."/>
            <person name="Sato S."/>
            <person name="Yoshikawa S."/>
            <person name="Yamada K."/>
            <person name="Nakamura Y."/>
            <person name="Ichinomiya M."/>
            <person name="Sato N."/>
            <person name="Blanc-Mathieu R."/>
            <person name="Endo H."/>
            <person name="Kuwata A."/>
            <person name="Ogata H."/>
        </authorList>
    </citation>
    <scope>NUCLEOTIDE SEQUENCE [LARGE SCALE GENOMIC DNA]</scope>
</reference>
<evidence type="ECO:0000256" key="1">
    <source>
        <dbReference type="SAM" id="MobiDB-lite"/>
    </source>
</evidence>
<dbReference type="Gene3D" id="1.20.5.190">
    <property type="match status" value="1"/>
</dbReference>
<gene>
    <name evidence="2" type="ORF">TeGR_g13661</name>
</gene>
<dbReference type="EMBL" id="BRYB01000942">
    <property type="protein sequence ID" value="GMI40555.1"/>
    <property type="molecule type" value="Genomic_DNA"/>
</dbReference>
<evidence type="ECO:0000313" key="2">
    <source>
        <dbReference type="EMBL" id="GMI40555.1"/>
    </source>
</evidence>
<feature type="region of interest" description="Disordered" evidence="1">
    <location>
        <begin position="182"/>
        <end position="206"/>
    </location>
</feature>
<dbReference type="Gene3D" id="2.30.30.140">
    <property type="match status" value="1"/>
</dbReference>
<dbReference type="SMART" id="SM00015">
    <property type="entry name" value="IQ"/>
    <property type="match status" value="6"/>
</dbReference>
<proteinExistence type="predicted"/>
<dbReference type="PROSITE" id="PS50096">
    <property type="entry name" value="IQ"/>
    <property type="match status" value="5"/>
</dbReference>
<name>A0ABQ6N4G9_9STRA</name>
<comment type="caution">
    <text evidence="2">The sequence shown here is derived from an EMBL/GenBank/DDBJ whole genome shotgun (WGS) entry which is preliminary data.</text>
</comment>
<organism evidence="2 3">
    <name type="scientific">Tetraparma gracilis</name>
    <dbReference type="NCBI Taxonomy" id="2962635"/>
    <lineage>
        <taxon>Eukaryota</taxon>
        <taxon>Sar</taxon>
        <taxon>Stramenopiles</taxon>
        <taxon>Ochrophyta</taxon>
        <taxon>Bolidophyceae</taxon>
        <taxon>Parmales</taxon>
        <taxon>Triparmaceae</taxon>
        <taxon>Tetraparma</taxon>
    </lineage>
</organism>
<dbReference type="Proteomes" id="UP001165060">
    <property type="component" value="Unassembled WGS sequence"/>
</dbReference>
<sequence length="453" mass="49933">MAARPDLTSKLATMGMPEAYRKVLTSLSSAPPSTLKSKREMFLHAAGVLQEILDAQNAALRIQSVNRGKVARKSVSKKRIEIEDAQQHTAATKLQAAQRGRKGRYHVEGERKKRDDFAAGRLQAAQRQKIAKAKVAEKRKERDGAVKLQAVQRGRMGRKASTDKLLESEAAKELEAKQAAEDEAAMTKGASKIQAMQRGRKGSMEFEEKKAAIQKLQAAERGRKDRKKVGEQKVEYKSAVVLQAAQRGEKGRKDARQAQRARSMDMVGDGKIHIGDVVKAKIAGEPLWCEGIVIGRSGEGDIEEFDVDFGDGEVQEHVPMRSIRKIFHWDTLELGDHVKAPVPGFASLKGDAEIIAYEGEFGGEQLFTIKFDDDEIAEHVKKSVMVKATSSRTKAVIMWRKGYNTIKAASAFSDKKWGAYRRLSQTPISGGIDLSALQAKRRGSKDGLEGLAE</sequence>
<protein>
    <submittedName>
        <fullName evidence="2">Uncharacterized protein</fullName>
    </submittedName>
</protein>
<keyword evidence="3" id="KW-1185">Reference proteome</keyword>
<accession>A0ABQ6N4G9</accession>